<evidence type="ECO:0008006" key="5">
    <source>
        <dbReference type="Google" id="ProtNLM"/>
    </source>
</evidence>
<feature type="transmembrane region" description="Helical" evidence="2">
    <location>
        <begin position="86"/>
        <end position="104"/>
    </location>
</feature>
<protein>
    <recommendedName>
        <fullName evidence="5">DUF4203 domain-containing protein</fullName>
    </recommendedName>
</protein>
<evidence type="ECO:0000313" key="4">
    <source>
        <dbReference type="Proteomes" id="UP000676194"/>
    </source>
</evidence>
<dbReference type="Proteomes" id="UP000676194">
    <property type="component" value="Chromosome"/>
</dbReference>
<dbReference type="AlphaFoldDB" id="A0A8E6B3J0"/>
<reference evidence="3" key="1">
    <citation type="submission" date="2021-05" db="EMBL/GenBank/DDBJ databases">
        <title>Complete genome sequence of the cellulolytic planctomycete Telmatocola sphagniphila SP2T and characterization of the first cellulase from planctomycetes.</title>
        <authorList>
            <person name="Rakitin A.L."/>
            <person name="Beletsky A.V."/>
            <person name="Naumoff D.G."/>
            <person name="Kulichevskaya I.S."/>
            <person name="Mardanov A.V."/>
            <person name="Ravin N.V."/>
            <person name="Dedysh S.N."/>
        </authorList>
    </citation>
    <scope>NUCLEOTIDE SEQUENCE</scope>
    <source>
        <strain evidence="3">SP2T</strain>
    </source>
</reference>
<keyword evidence="2" id="KW-0472">Membrane</keyword>
<keyword evidence="2" id="KW-0812">Transmembrane</keyword>
<gene>
    <name evidence="3" type="ORF">KIH39_17570</name>
</gene>
<keyword evidence="4" id="KW-1185">Reference proteome</keyword>
<sequence length="233" mass="25814">MNLLDADLLAETAKLSPPALGFGLTVGVLVWLFGWRWHRFWVVLTITIIGGLAGLRTGQIVGGHMLAFGLLLAISAGLLALELARLLSFLIGGVLCALIVQNYFPEGQERWLAFLVGGLFSVLLYRLGTMAISSFSGTLLALYCGAGWLLQNQPQADWTEKNRVLFHAILISSTLVGVLVQTLMERWVKRRAQRKKDLAEQKLKDAERERKYGLPDLADPKKMLERLTSRPGD</sequence>
<evidence type="ECO:0000313" key="3">
    <source>
        <dbReference type="EMBL" id="QVL30654.1"/>
    </source>
</evidence>
<proteinExistence type="predicted"/>
<feature type="transmembrane region" description="Helical" evidence="2">
    <location>
        <begin position="110"/>
        <end position="128"/>
    </location>
</feature>
<evidence type="ECO:0000256" key="1">
    <source>
        <dbReference type="SAM" id="MobiDB-lite"/>
    </source>
</evidence>
<dbReference type="KEGG" id="tsph:KIH39_17570"/>
<feature type="transmembrane region" description="Helical" evidence="2">
    <location>
        <begin position="164"/>
        <end position="184"/>
    </location>
</feature>
<organism evidence="3 4">
    <name type="scientific">Telmatocola sphagniphila</name>
    <dbReference type="NCBI Taxonomy" id="1123043"/>
    <lineage>
        <taxon>Bacteria</taxon>
        <taxon>Pseudomonadati</taxon>
        <taxon>Planctomycetota</taxon>
        <taxon>Planctomycetia</taxon>
        <taxon>Gemmatales</taxon>
        <taxon>Gemmataceae</taxon>
    </lineage>
</organism>
<dbReference type="EMBL" id="CP074694">
    <property type="protein sequence ID" value="QVL30654.1"/>
    <property type="molecule type" value="Genomic_DNA"/>
</dbReference>
<feature type="transmembrane region" description="Helical" evidence="2">
    <location>
        <begin position="15"/>
        <end position="33"/>
    </location>
</feature>
<keyword evidence="2" id="KW-1133">Transmembrane helix</keyword>
<feature type="transmembrane region" description="Helical" evidence="2">
    <location>
        <begin position="40"/>
        <end position="57"/>
    </location>
</feature>
<accession>A0A8E6B3J0</accession>
<feature type="region of interest" description="Disordered" evidence="1">
    <location>
        <begin position="210"/>
        <end position="233"/>
    </location>
</feature>
<dbReference type="RefSeq" id="WP_213494525.1">
    <property type="nucleotide sequence ID" value="NZ_CP074694.1"/>
</dbReference>
<name>A0A8E6B3J0_9BACT</name>
<evidence type="ECO:0000256" key="2">
    <source>
        <dbReference type="SAM" id="Phobius"/>
    </source>
</evidence>